<evidence type="ECO:0000256" key="1">
    <source>
        <dbReference type="SAM" id="Phobius"/>
    </source>
</evidence>
<organism evidence="2 3">
    <name type="scientific">Parvularcula dongshanensis</name>
    <dbReference type="NCBI Taxonomy" id="1173995"/>
    <lineage>
        <taxon>Bacteria</taxon>
        <taxon>Pseudomonadati</taxon>
        <taxon>Pseudomonadota</taxon>
        <taxon>Alphaproteobacteria</taxon>
        <taxon>Parvularculales</taxon>
        <taxon>Parvularculaceae</taxon>
        <taxon>Parvularcula</taxon>
    </lineage>
</organism>
<accession>A0A840I0X5</accession>
<keyword evidence="1" id="KW-0472">Membrane</keyword>
<dbReference type="AlphaFoldDB" id="A0A840I0X5"/>
<keyword evidence="3" id="KW-1185">Reference proteome</keyword>
<gene>
    <name evidence="2" type="ORF">GGQ59_000495</name>
</gene>
<keyword evidence="1" id="KW-1133">Transmembrane helix</keyword>
<comment type="caution">
    <text evidence="2">The sequence shown here is derived from an EMBL/GenBank/DDBJ whole genome shotgun (WGS) entry which is preliminary data.</text>
</comment>
<dbReference type="EMBL" id="JACHOB010000001">
    <property type="protein sequence ID" value="MBB4657995.1"/>
    <property type="molecule type" value="Genomic_DNA"/>
</dbReference>
<protein>
    <submittedName>
        <fullName evidence="2">Uncharacterized protein</fullName>
    </submittedName>
</protein>
<keyword evidence="1" id="KW-0812">Transmembrane</keyword>
<feature type="transmembrane region" description="Helical" evidence="1">
    <location>
        <begin position="16"/>
        <end position="39"/>
    </location>
</feature>
<dbReference type="Proteomes" id="UP000563524">
    <property type="component" value="Unassembled WGS sequence"/>
</dbReference>
<evidence type="ECO:0000313" key="3">
    <source>
        <dbReference type="Proteomes" id="UP000563524"/>
    </source>
</evidence>
<name>A0A840I0X5_9PROT</name>
<evidence type="ECO:0000313" key="2">
    <source>
        <dbReference type="EMBL" id="MBB4657995.1"/>
    </source>
</evidence>
<proteinExistence type="predicted"/>
<reference evidence="2 3" key="1">
    <citation type="submission" date="2020-08" db="EMBL/GenBank/DDBJ databases">
        <title>Genomic Encyclopedia of Type Strains, Phase IV (KMG-IV): sequencing the most valuable type-strain genomes for metagenomic binning, comparative biology and taxonomic classification.</title>
        <authorList>
            <person name="Goeker M."/>
        </authorList>
    </citation>
    <scope>NUCLEOTIDE SEQUENCE [LARGE SCALE GENOMIC DNA]</scope>
    <source>
        <strain evidence="2 3">DSM 102850</strain>
    </source>
</reference>
<sequence>MRDAASAPRRHRLTRGVAAVLSILGIVTFTMVSMILLAATNLRDRCTDDGGVFDEEARRCLCSNDQRGTDAVQTTPRQAEWRRWCAEKTTLAEMKGSAAAPPAQTKWKD</sequence>
<dbReference type="RefSeq" id="WP_183815499.1">
    <property type="nucleotide sequence ID" value="NZ_JACHOB010000001.1"/>
</dbReference>